<proteinExistence type="inferred from homology"/>
<accession>A0A3M2L6X9</accession>
<dbReference type="OrthoDB" id="9797506at2"/>
<dbReference type="InterPro" id="IPR008914">
    <property type="entry name" value="PEBP"/>
</dbReference>
<dbReference type="PANTHER" id="PTHR30289">
    <property type="entry name" value="UNCHARACTERIZED PROTEIN YBCL-RELATED"/>
    <property type="match status" value="1"/>
</dbReference>
<dbReference type="CDD" id="cd00865">
    <property type="entry name" value="PEBP_bact_arch"/>
    <property type="match status" value="1"/>
</dbReference>
<dbReference type="AlphaFoldDB" id="A0A3M2L6X9"/>
<protein>
    <submittedName>
        <fullName evidence="2">YbhB/YbcL family Raf kinase inhibitor-like protein</fullName>
    </submittedName>
</protein>
<reference evidence="2 3" key="1">
    <citation type="submission" date="2018-10" db="EMBL/GenBank/DDBJ databases">
        <title>Isolation from cow dung.</title>
        <authorList>
            <person name="Ling L."/>
        </authorList>
    </citation>
    <scope>NUCLEOTIDE SEQUENCE [LARGE SCALE GENOMIC DNA]</scope>
    <source>
        <strain evidence="2 3">NEAU-LL90</strain>
    </source>
</reference>
<dbReference type="InterPro" id="IPR005247">
    <property type="entry name" value="YbhB_YbcL/LppC-like"/>
</dbReference>
<dbReference type="Proteomes" id="UP000279275">
    <property type="component" value="Unassembled WGS sequence"/>
</dbReference>
<name>A0A3M2L6X9_9NOCA</name>
<dbReference type="SUPFAM" id="SSF49777">
    <property type="entry name" value="PEBP-like"/>
    <property type="match status" value="1"/>
</dbReference>
<dbReference type="InterPro" id="IPR036610">
    <property type="entry name" value="PEBP-like_sf"/>
</dbReference>
<dbReference type="Pfam" id="PF01161">
    <property type="entry name" value="PBP"/>
    <property type="match status" value="1"/>
</dbReference>
<dbReference type="PANTHER" id="PTHR30289:SF1">
    <property type="entry name" value="PEBP (PHOSPHATIDYLETHANOLAMINE-BINDING PROTEIN) FAMILY PROTEIN"/>
    <property type="match status" value="1"/>
</dbReference>
<keyword evidence="3" id="KW-1185">Reference proteome</keyword>
<sequence>MGFLGTLLRNRHAGDTGLTWNLPGLDGPDTVTLSSPDFTASGPIPRIHVAKRAGGENLSPELRWSATPPGTAGWLLVIEDPDAPTTRPFLHCLALLDPALTGVPRGALAAGTTTPGVRVLNTRLTRGYRGPAPIKGHGPHRYVFQLFALAERLETPETVHYAEFVAGVPPVLARGRYEGTYER</sequence>
<dbReference type="RefSeq" id="WP_122187588.1">
    <property type="nucleotide sequence ID" value="NZ_RFFH01000003.1"/>
</dbReference>
<evidence type="ECO:0000313" key="3">
    <source>
        <dbReference type="Proteomes" id="UP000279275"/>
    </source>
</evidence>
<evidence type="ECO:0000256" key="1">
    <source>
        <dbReference type="ARBA" id="ARBA00007120"/>
    </source>
</evidence>
<gene>
    <name evidence="2" type="ORF">EBN03_09555</name>
</gene>
<dbReference type="Gene3D" id="3.90.280.10">
    <property type="entry name" value="PEBP-like"/>
    <property type="match status" value="1"/>
</dbReference>
<comment type="caution">
    <text evidence="2">The sequence shown here is derived from an EMBL/GenBank/DDBJ whole genome shotgun (WGS) entry which is preliminary data.</text>
</comment>
<dbReference type="EMBL" id="RFFH01000003">
    <property type="protein sequence ID" value="RMI33391.1"/>
    <property type="molecule type" value="Genomic_DNA"/>
</dbReference>
<comment type="similarity">
    <text evidence="1">Belongs to the UPF0098 family.</text>
</comment>
<organism evidence="2 3">
    <name type="scientific">Nocardia stercoris</name>
    <dbReference type="NCBI Taxonomy" id="2483361"/>
    <lineage>
        <taxon>Bacteria</taxon>
        <taxon>Bacillati</taxon>
        <taxon>Actinomycetota</taxon>
        <taxon>Actinomycetes</taxon>
        <taxon>Mycobacteriales</taxon>
        <taxon>Nocardiaceae</taxon>
        <taxon>Nocardia</taxon>
    </lineage>
</organism>
<evidence type="ECO:0000313" key="2">
    <source>
        <dbReference type="EMBL" id="RMI33391.1"/>
    </source>
</evidence>